<sequence length="33" mass="3776">MGQKKVEAYKASVLYGLYQKYAAKRVDPQEKNA</sequence>
<protein>
    <submittedName>
        <fullName evidence="1">Uncharacterized protein</fullName>
    </submittedName>
</protein>
<dbReference type="EMBL" id="JARTLI010000005">
    <property type="protein sequence ID" value="MED5051392.1"/>
    <property type="molecule type" value="Genomic_DNA"/>
</dbReference>
<gene>
    <name evidence="1" type="ORF">P9850_05885</name>
</gene>
<organism evidence="1 2">
    <name type="scientific">Anoxybacteroides rupiense</name>
    <dbReference type="NCBI Taxonomy" id="311460"/>
    <lineage>
        <taxon>Bacteria</taxon>
        <taxon>Bacillati</taxon>
        <taxon>Bacillota</taxon>
        <taxon>Bacilli</taxon>
        <taxon>Bacillales</taxon>
        <taxon>Anoxybacillaceae</taxon>
        <taxon>Anoxybacteroides</taxon>
    </lineage>
</organism>
<accession>A0ABD5ITS3</accession>
<proteinExistence type="predicted"/>
<dbReference type="AlphaFoldDB" id="A0ABD5ITS3"/>
<reference evidence="1 2" key="1">
    <citation type="submission" date="2023-03" db="EMBL/GenBank/DDBJ databases">
        <title>Bacillus Genome Sequencing.</title>
        <authorList>
            <person name="Dunlap C."/>
        </authorList>
    </citation>
    <scope>NUCLEOTIDE SEQUENCE [LARGE SCALE GENOMIC DNA]</scope>
    <source>
        <strain evidence="1 2">NRS-38</strain>
    </source>
</reference>
<name>A0ABD5ITS3_9BACL</name>
<evidence type="ECO:0000313" key="2">
    <source>
        <dbReference type="Proteomes" id="UP001339962"/>
    </source>
</evidence>
<dbReference type="Proteomes" id="UP001339962">
    <property type="component" value="Unassembled WGS sequence"/>
</dbReference>
<evidence type="ECO:0000313" key="1">
    <source>
        <dbReference type="EMBL" id="MED5051392.1"/>
    </source>
</evidence>
<comment type="caution">
    <text evidence="1">The sequence shown here is derived from an EMBL/GenBank/DDBJ whole genome shotgun (WGS) entry which is preliminary data.</text>
</comment>